<keyword evidence="1" id="KW-0677">Repeat</keyword>
<keyword evidence="4" id="KW-1185">Reference proteome</keyword>
<dbReference type="Pfam" id="PF13041">
    <property type="entry name" value="PPR_2"/>
    <property type="match status" value="3"/>
</dbReference>
<dbReference type="Pfam" id="PF14432">
    <property type="entry name" value="DYW_deaminase"/>
    <property type="match status" value="1"/>
</dbReference>
<evidence type="ECO:0000313" key="4">
    <source>
        <dbReference type="Proteomes" id="UP001515500"/>
    </source>
</evidence>
<evidence type="ECO:0000259" key="3">
    <source>
        <dbReference type="Pfam" id="PF14432"/>
    </source>
</evidence>
<dbReference type="RefSeq" id="XP_039121596.1">
    <property type="nucleotide sequence ID" value="XM_039265662.1"/>
</dbReference>
<sequence length="608" mass="69260">MMVGSLAVHQNLYLITPSNNPIQWPEQRPREQQQASCIPSLNQIKTIEEFKQVHAHFFKLGLDQVPRHASELLSVCALSQWGDMDYARLIFDEIDQPCAYDFNTMIRGHVKDCDPDAAVRYYKEMLERDTLPNNFTYPFVLKACAQILGEKEGAQIHGQAIKFGLGTDIYIQNSLISMYGKCGEMKYSSKVFDLAGTNKTIASWSALLAAHARNGQWNECLNLFMKMNNEGWRADETSMVSALTSCSHAGAFDLGRSIHCSLLRNISEPDMTSQTALIDMYCNCGRLEKGLDIFERMKIKNVWTYSVMISGLAMHGDGEGALQIYSRMLKQGLEPNEVVYVSVLNACSRAGLLKEGLQCFDRMRFEHRIKPTLLHYNCMVDLMGRAGKLEEAHKLIKEMQVEPDEVTWRCLLSACKVHGNFELAEIAHRKLLELNSQNTGDCISLSNMYAQAKRWEDAAKLRKDIANRGLSQVPGISRVEVKGKMHTFVSHDWSHPQSYEVYEMLYQMEWQLRFEGYSPDVSQVPANVDDKEKRQMLSANSHKLALAFALLNTGNGSKILIVSNIQISRECHEYTALISQIFNREISVKDRQRFHHFKQGQCSCRGYW</sequence>
<proteinExistence type="predicted"/>
<reference evidence="5" key="1">
    <citation type="submission" date="2025-08" db="UniProtKB">
        <authorList>
            <consortium name="RefSeq"/>
        </authorList>
    </citation>
    <scope>IDENTIFICATION</scope>
</reference>
<dbReference type="GeneID" id="120258299"/>
<dbReference type="PANTHER" id="PTHR47926:SF400">
    <property type="entry name" value="PENTACOTRIPEPTIDE-REPEAT REGION OF PRORP DOMAIN-CONTAINING PROTEIN"/>
    <property type="match status" value="1"/>
</dbReference>
<evidence type="ECO:0000256" key="2">
    <source>
        <dbReference type="PROSITE-ProRule" id="PRU00708"/>
    </source>
</evidence>
<feature type="repeat" description="PPR" evidence="2">
    <location>
        <begin position="98"/>
        <end position="132"/>
    </location>
</feature>
<dbReference type="InterPro" id="IPR046848">
    <property type="entry name" value="E_motif"/>
</dbReference>
<feature type="repeat" description="PPR" evidence="2">
    <location>
        <begin position="200"/>
        <end position="234"/>
    </location>
</feature>
<feature type="repeat" description="PPR" evidence="2">
    <location>
        <begin position="372"/>
        <end position="402"/>
    </location>
</feature>
<dbReference type="AlphaFoldDB" id="A0AB40B301"/>
<dbReference type="PANTHER" id="PTHR47926">
    <property type="entry name" value="PENTATRICOPEPTIDE REPEAT-CONTAINING PROTEIN"/>
    <property type="match status" value="1"/>
</dbReference>
<feature type="domain" description="DYW" evidence="3">
    <location>
        <begin position="516"/>
        <end position="608"/>
    </location>
</feature>
<dbReference type="InterPro" id="IPR032867">
    <property type="entry name" value="DYW_dom"/>
</dbReference>
<dbReference type="SUPFAM" id="SSF48452">
    <property type="entry name" value="TPR-like"/>
    <property type="match status" value="2"/>
</dbReference>
<dbReference type="InterPro" id="IPR046960">
    <property type="entry name" value="PPR_At4g14850-like_plant"/>
</dbReference>
<dbReference type="GO" id="GO:0009451">
    <property type="term" value="P:RNA modification"/>
    <property type="evidence" value="ECO:0007669"/>
    <property type="project" value="InterPro"/>
</dbReference>
<dbReference type="Proteomes" id="UP001515500">
    <property type="component" value="Chromosome 4"/>
</dbReference>
<dbReference type="InterPro" id="IPR046849">
    <property type="entry name" value="E2_motif"/>
</dbReference>
<dbReference type="InterPro" id="IPR002885">
    <property type="entry name" value="PPR_rpt"/>
</dbReference>
<organism evidence="4 5">
    <name type="scientific">Dioscorea cayennensis subsp. rotundata</name>
    <name type="common">White Guinea yam</name>
    <name type="synonym">Dioscorea rotundata</name>
    <dbReference type="NCBI Taxonomy" id="55577"/>
    <lineage>
        <taxon>Eukaryota</taxon>
        <taxon>Viridiplantae</taxon>
        <taxon>Streptophyta</taxon>
        <taxon>Embryophyta</taxon>
        <taxon>Tracheophyta</taxon>
        <taxon>Spermatophyta</taxon>
        <taxon>Magnoliopsida</taxon>
        <taxon>Liliopsida</taxon>
        <taxon>Dioscoreales</taxon>
        <taxon>Dioscoreaceae</taxon>
        <taxon>Dioscorea</taxon>
    </lineage>
</organism>
<evidence type="ECO:0000256" key="1">
    <source>
        <dbReference type="ARBA" id="ARBA00022737"/>
    </source>
</evidence>
<dbReference type="FunFam" id="1.25.40.10:FF:000184">
    <property type="entry name" value="Pentatricopeptide repeat-containing protein, chloroplastic"/>
    <property type="match status" value="1"/>
</dbReference>
<protein>
    <submittedName>
        <fullName evidence="5">Pentatricopeptide repeat-containing protein At1g31920</fullName>
    </submittedName>
</protein>
<feature type="repeat" description="PPR" evidence="2">
    <location>
        <begin position="270"/>
        <end position="300"/>
    </location>
</feature>
<dbReference type="Pfam" id="PF20431">
    <property type="entry name" value="E_motif"/>
    <property type="match status" value="1"/>
</dbReference>
<dbReference type="FunFam" id="1.25.40.10:FF:000470">
    <property type="entry name" value="Pentatricopeptide repeat-containing protein At5g66520"/>
    <property type="match status" value="1"/>
</dbReference>
<dbReference type="PROSITE" id="PS51375">
    <property type="entry name" value="PPR"/>
    <property type="match status" value="6"/>
</dbReference>
<evidence type="ECO:0000313" key="5">
    <source>
        <dbReference type="RefSeq" id="XP_039121596.1"/>
    </source>
</evidence>
<name>A0AB40B301_DIOCR</name>
<feature type="repeat" description="PPR" evidence="2">
    <location>
        <begin position="301"/>
        <end position="335"/>
    </location>
</feature>
<dbReference type="Gene3D" id="1.25.40.10">
    <property type="entry name" value="Tetratricopeptide repeat domain"/>
    <property type="match status" value="4"/>
</dbReference>
<dbReference type="Pfam" id="PF20430">
    <property type="entry name" value="Eplus_motif"/>
    <property type="match status" value="1"/>
</dbReference>
<dbReference type="GO" id="GO:0003723">
    <property type="term" value="F:RNA binding"/>
    <property type="evidence" value="ECO:0007669"/>
    <property type="project" value="InterPro"/>
</dbReference>
<dbReference type="GO" id="GO:0008270">
    <property type="term" value="F:zinc ion binding"/>
    <property type="evidence" value="ECO:0007669"/>
    <property type="project" value="InterPro"/>
</dbReference>
<dbReference type="NCBIfam" id="TIGR00756">
    <property type="entry name" value="PPR"/>
    <property type="match status" value="6"/>
</dbReference>
<dbReference type="InterPro" id="IPR011990">
    <property type="entry name" value="TPR-like_helical_dom_sf"/>
</dbReference>
<dbReference type="Pfam" id="PF01535">
    <property type="entry name" value="PPR"/>
    <property type="match status" value="2"/>
</dbReference>
<accession>A0AB40B301</accession>
<gene>
    <name evidence="5" type="primary">LOC120258299</name>
</gene>
<feature type="repeat" description="PPR" evidence="2">
    <location>
        <begin position="336"/>
        <end position="366"/>
    </location>
</feature>